<keyword evidence="3" id="KW-1185">Reference proteome</keyword>
<comment type="caution">
    <text evidence="2">The sequence shown here is derived from an EMBL/GenBank/DDBJ whole genome shotgun (WGS) entry which is preliminary data.</text>
</comment>
<name>A0ABM9AQF6_9BACT</name>
<feature type="chain" id="PRO_5047120684" evidence="1">
    <location>
        <begin position="28"/>
        <end position="770"/>
    </location>
</feature>
<feature type="signal peptide" evidence="1">
    <location>
        <begin position="1"/>
        <end position="27"/>
    </location>
</feature>
<dbReference type="RefSeq" id="WP_238806732.1">
    <property type="nucleotide sequence ID" value="NZ_CAKLPY010000002.1"/>
</dbReference>
<protein>
    <submittedName>
        <fullName evidence="2">Uncharacterized protein</fullName>
    </submittedName>
</protein>
<gene>
    <name evidence="2" type="ORF">EMA8858_02295</name>
</gene>
<evidence type="ECO:0000313" key="2">
    <source>
        <dbReference type="EMBL" id="CAH0996165.1"/>
    </source>
</evidence>
<dbReference type="Proteomes" id="UP000837932">
    <property type="component" value="Unassembled WGS sequence"/>
</dbReference>
<evidence type="ECO:0000313" key="3">
    <source>
        <dbReference type="Proteomes" id="UP000837932"/>
    </source>
</evidence>
<keyword evidence="1" id="KW-0732">Signal</keyword>
<reference evidence="2" key="1">
    <citation type="submission" date="2021-12" db="EMBL/GenBank/DDBJ databases">
        <authorList>
            <person name="Rodrigo-Torres L."/>
            <person name="Arahal R. D."/>
            <person name="Lucena T."/>
        </authorList>
    </citation>
    <scope>NUCLEOTIDE SEQUENCE</scope>
    <source>
        <strain evidence="2">CECT 8858</strain>
    </source>
</reference>
<evidence type="ECO:0000256" key="1">
    <source>
        <dbReference type="SAM" id="SignalP"/>
    </source>
</evidence>
<proteinExistence type="predicted"/>
<sequence length="770" mass="87090">MKNLFTLPRIATGFGLMLALGFNEVSAQSYFSSTQEEFGKNRIQYKRFEWVTIRSNNFEFNYYRSGDKIAQNAAKIAEGEYDRITELLGYTPFTTMKIFLYNSPKELEQSNIGLTAPIDLDGSILNLAKSRVQIAYTGNEEEFKGQLIQQIARLFVYDMLYGGSLKEVLQSSLLLTVPQWYMSGISAYISGDNENPLILDRMRTTILKNKDKKIETLQGKDAEIIGQSIWNYIAVRYGKDNISNILNLTRIIRTEESSITSTLGISYSRFIREWKDYYINSLYANNEEKTEDLSKKANTSPSVEIVETKEKMVLGVGEVDTDNYEFDAENIIKSLASETAKAKGEPIDKTIPKSGRFKETLKIRGPIAYENIVIANDVKSEFLMDPVRRMGMKNTLVMNDLLENHSIKLGLFITPVLRNHDVFLGYNNNVRRIDWGIDIQRRSISLSELDNRSLYLFRPLNINTPQATVLSIDRRLYYNKFAAFAAYPISPNLRVTVSPNLTSTSDIDISDLGRKSLQSIYLGMRGEIVYDNTTPLFSKVLVGTRVKIRLDRTYSLKSSSENFSRLVIDARHYQKILGSLIFASRISYSRSLGKSPKVTILGGVENSVNRSIEPTNGQGVGVPRDLRDILFYDFAGNLRGFNFAKLFGTSHLLTNFELRLPLAQYVSKGSLTSNFLRNLQFVGFTDIGTAWYGNKGPFNRQNSLNTEIIGGGQNPFRATVTNFKNPFLVGYGLGVRTTLLGYFVKADYAWGLEDKTVGPAKLYLSLGYDF</sequence>
<organism evidence="2 3">
    <name type="scientific">Emticicia aquatica</name>
    <dbReference type="NCBI Taxonomy" id="1681835"/>
    <lineage>
        <taxon>Bacteria</taxon>
        <taxon>Pseudomonadati</taxon>
        <taxon>Bacteroidota</taxon>
        <taxon>Cytophagia</taxon>
        <taxon>Cytophagales</taxon>
        <taxon>Leadbetterellaceae</taxon>
        <taxon>Emticicia</taxon>
    </lineage>
</organism>
<dbReference type="EMBL" id="CAKLPY010000002">
    <property type="protein sequence ID" value="CAH0996165.1"/>
    <property type="molecule type" value="Genomic_DNA"/>
</dbReference>
<accession>A0ABM9AQF6</accession>
<dbReference type="Gene3D" id="2.40.160.50">
    <property type="entry name" value="membrane protein fhac: a member of the omp85/tpsb transporter family"/>
    <property type="match status" value="1"/>
</dbReference>